<keyword evidence="1" id="KW-0614">Plasmid</keyword>
<reference evidence="1" key="1">
    <citation type="journal article" date="2015" name="Appl. Environ. Microbiol.">
        <title>Discovery of a conjugative megaplasmid in Bifidobacterium breve.</title>
        <authorList>
            <person name="Bottacini F."/>
            <person name="O'Connell Motherway M."/>
            <person name="Casey E."/>
            <person name="McDonnell B."/>
            <person name="Mahony J."/>
            <person name="Ventura M."/>
            <person name="van Sinderen D."/>
        </authorList>
    </citation>
    <scope>NUCLEOTIDE SEQUENCE</scope>
    <source>
        <strain evidence="1">JCM 7017</strain>
        <plasmid evidence="1">megaplasmid pMP7017</plasmid>
    </source>
</reference>
<evidence type="ECO:0000313" key="1">
    <source>
        <dbReference type="EMBL" id="AIW55060.1"/>
    </source>
</evidence>
<protein>
    <submittedName>
        <fullName evidence="1">Uncharacterized protein</fullName>
    </submittedName>
</protein>
<name>A0A0A0UYP6_BIFBR</name>
<dbReference type="EMBL" id="KM406416">
    <property type="protein sequence ID" value="AIW55060.1"/>
    <property type="molecule type" value="Genomic_DNA"/>
</dbReference>
<dbReference type="RefSeq" id="WP_052791126.1">
    <property type="nucleotide sequence ID" value="NZ_JAWWYB010000005.1"/>
</dbReference>
<proteinExistence type="predicted"/>
<dbReference type="AlphaFoldDB" id="A0A0A0UYP6"/>
<gene>
    <name evidence="1" type="ORF">B7017_p0007</name>
</gene>
<organism evidence="1">
    <name type="scientific">Bifidobacterium breve</name>
    <dbReference type="NCBI Taxonomy" id="1685"/>
    <lineage>
        <taxon>Bacteria</taxon>
        <taxon>Bacillati</taxon>
        <taxon>Actinomycetota</taxon>
        <taxon>Actinomycetes</taxon>
        <taxon>Bifidobacteriales</taxon>
        <taxon>Bifidobacteriaceae</taxon>
        <taxon>Bifidobacterium</taxon>
    </lineage>
</organism>
<geneLocation type="plasmid" evidence="1">
    <name>megaplasmid pMP7017</name>
</geneLocation>
<accession>A0A0A0UYP6</accession>
<sequence>MSVVTPEIRFFADCHWLMADNIILLKITPMLPYEWSNLRRLFDCKSTFETRSGPFDYWRIRLEFDGNLIHWTVSDGWWHPKTTTFDTDYETTMTVLFDVGYDQWRKDRGIMDEADKAVKRLNDSGIPATRSSDPDYLVFEVGESVFRALLPADPTHAASRLIEAVRNREKILDGYRKTVAGLGRVEALEADDVYWDDLFSNGDPVETGAVIFQSQGAEDHPISLDLLIMSDGTWQPDGFDSDREGTAADVRGYLSQWTGDNR</sequence>